<comment type="similarity">
    <text evidence="1 6">Belongs to the MPI phosphatase family.</text>
</comment>
<dbReference type="EMBL" id="JASJQH010007435">
    <property type="protein sequence ID" value="KAK9709112.1"/>
    <property type="molecule type" value="Genomic_DNA"/>
</dbReference>
<protein>
    <recommendedName>
        <fullName evidence="6">M-phase inducer phosphatase</fullName>
        <ecNumber evidence="6">3.1.3.48</ecNumber>
    </recommendedName>
</protein>
<evidence type="ECO:0000256" key="4">
    <source>
        <dbReference type="ARBA" id="ARBA00022912"/>
    </source>
</evidence>
<dbReference type="SUPFAM" id="SSF52821">
    <property type="entry name" value="Rhodanese/Cell cycle control phosphatase"/>
    <property type="match status" value="1"/>
</dbReference>
<dbReference type="InterPro" id="IPR000751">
    <property type="entry name" value="MPI_Phosphatase"/>
</dbReference>
<organism evidence="9 10">
    <name type="scientific">Basidiobolus ranarum</name>
    <dbReference type="NCBI Taxonomy" id="34480"/>
    <lineage>
        <taxon>Eukaryota</taxon>
        <taxon>Fungi</taxon>
        <taxon>Fungi incertae sedis</taxon>
        <taxon>Zoopagomycota</taxon>
        <taxon>Entomophthoromycotina</taxon>
        <taxon>Basidiobolomycetes</taxon>
        <taxon>Basidiobolales</taxon>
        <taxon>Basidiobolaceae</taxon>
        <taxon>Basidiobolus</taxon>
    </lineage>
</organism>
<dbReference type="InterPro" id="IPR001763">
    <property type="entry name" value="Rhodanese-like_dom"/>
</dbReference>
<keyword evidence="6" id="KW-0498">Mitosis</keyword>
<keyword evidence="3 6" id="KW-0378">Hydrolase</keyword>
<dbReference type="InterPro" id="IPR036873">
    <property type="entry name" value="Rhodanese-like_dom_sf"/>
</dbReference>
<feature type="domain" description="Rhodanese" evidence="8">
    <location>
        <begin position="95"/>
        <end position="200"/>
    </location>
</feature>
<feature type="region of interest" description="Disordered" evidence="7">
    <location>
        <begin position="1"/>
        <end position="21"/>
    </location>
</feature>
<comment type="caution">
    <text evidence="9">The sequence shown here is derived from an EMBL/GenBank/DDBJ whole genome shotgun (WGS) entry which is preliminary data.</text>
</comment>
<accession>A0ABR2VXQ1</accession>
<dbReference type="SMART" id="SM00450">
    <property type="entry name" value="RHOD"/>
    <property type="match status" value="1"/>
</dbReference>
<evidence type="ECO:0000256" key="7">
    <source>
        <dbReference type="SAM" id="MobiDB-lite"/>
    </source>
</evidence>
<dbReference type="PANTHER" id="PTHR10828:SF17">
    <property type="entry name" value="PROTEIN-TYROSINE-PHOSPHATASE"/>
    <property type="match status" value="1"/>
</dbReference>
<evidence type="ECO:0000256" key="1">
    <source>
        <dbReference type="ARBA" id="ARBA00011065"/>
    </source>
</evidence>
<dbReference type="GO" id="GO:0004725">
    <property type="term" value="F:protein tyrosine phosphatase activity"/>
    <property type="evidence" value="ECO:0007669"/>
    <property type="project" value="UniProtKB-EC"/>
</dbReference>
<dbReference type="Gene3D" id="3.40.250.10">
    <property type="entry name" value="Rhodanese-like domain"/>
    <property type="match status" value="1"/>
</dbReference>
<keyword evidence="10" id="KW-1185">Reference proteome</keyword>
<evidence type="ECO:0000256" key="5">
    <source>
        <dbReference type="ARBA" id="ARBA00023306"/>
    </source>
</evidence>
<dbReference type="CDD" id="cd01530">
    <property type="entry name" value="Cdc25"/>
    <property type="match status" value="1"/>
</dbReference>
<dbReference type="EC" id="3.1.3.48" evidence="6"/>
<keyword evidence="4 6" id="KW-0904">Protein phosphatase</keyword>
<dbReference type="Pfam" id="PF00581">
    <property type="entry name" value="Rhodanese"/>
    <property type="match status" value="1"/>
</dbReference>
<comment type="catalytic activity">
    <reaction evidence="6">
        <text>O-phospho-L-tyrosyl-[protein] + H2O = L-tyrosyl-[protein] + phosphate</text>
        <dbReference type="Rhea" id="RHEA:10684"/>
        <dbReference type="Rhea" id="RHEA-COMP:10136"/>
        <dbReference type="Rhea" id="RHEA-COMP:20101"/>
        <dbReference type="ChEBI" id="CHEBI:15377"/>
        <dbReference type="ChEBI" id="CHEBI:43474"/>
        <dbReference type="ChEBI" id="CHEBI:46858"/>
        <dbReference type="ChEBI" id="CHEBI:61978"/>
        <dbReference type="EC" id="3.1.3.48"/>
    </reaction>
</comment>
<sequence>MSAKHTIASPIPHYPSTDDSKIHDFTVAPPPKLRKTQSMCLTREEFLYSKTNKSAVLDPSGQYHTLPCYNSKEDTLKRVSAHTLNDLLTDKYTGLYDKFIIVDCRFSYEYEGGHIQGAINLNTKEQLDEYFFNSSLRTQRTLVIFHCEYSAQRGPRMALYLRNRDREHNMANYPNLFFPELYVLDGGYRHFYDTQKNHCEPRNYVEMNDDQYYSECKMGMMRFESNFVMKRHRSRSVSGPRDPASVKVSLIDRRTLGSHRPHLLKEGTLTRGSLLNRLRARSDSEPVQPNFPKFQIL</sequence>
<name>A0ABR2VXQ1_9FUNG</name>
<dbReference type="PRINTS" id="PR00716">
    <property type="entry name" value="MPIPHPHTASE"/>
</dbReference>
<evidence type="ECO:0000313" key="9">
    <source>
        <dbReference type="EMBL" id="KAK9709112.1"/>
    </source>
</evidence>
<proteinExistence type="inferred from homology"/>
<evidence type="ECO:0000256" key="2">
    <source>
        <dbReference type="ARBA" id="ARBA00022618"/>
    </source>
</evidence>
<keyword evidence="2 6" id="KW-0132">Cell division</keyword>
<evidence type="ECO:0000256" key="3">
    <source>
        <dbReference type="ARBA" id="ARBA00022801"/>
    </source>
</evidence>
<evidence type="ECO:0000256" key="6">
    <source>
        <dbReference type="RuleBase" id="RU368028"/>
    </source>
</evidence>
<dbReference type="PANTHER" id="PTHR10828">
    <property type="entry name" value="M-PHASE INDUCER PHOSPHATASE DUAL SPECIFICITY PHOSPHATASE CDC25"/>
    <property type="match status" value="1"/>
</dbReference>
<reference evidence="9 10" key="1">
    <citation type="submission" date="2023-04" db="EMBL/GenBank/DDBJ databases">
        <title>Genome of Basidiobolus ranarum AG-B5.</title>
        <authorList>
            <person name="Stajich J.E."/>
            <person name="Carter-House D."/>
            <person name="Gryganskyi A."/>
        </authorList>
    </citation>
    <scope>NUCLEOTIDE SEQUENCE [LARGE SCALE GENOMIC DNA]</scope>
    <source>
        <strain evidence="9 10">AG-B5</strain>
    </source>
</reference>
<evidence type="ECO:0000313" key="10">
    <source>
        <dbReference type="Proteomes" id="UP001479436"/>
    </source>
</evidence>
<keyword evidence="5 6" id="KW-0131">Cell cycle</keyword>
<comment type="function">
    <text evidence="6">Tyrosine protein phosphatase which functions as a dosage-dependent inducer of mitotic progression.</text>
</comment>
<dbReference type="PROSITE" id="PS50206">
    <property type="entry name" value="RHODANESE_3"/>
    <property type="match status" value="1"/>
</dbReference>
<evidence type="ECO:0000259" key="8">
    <source>
        <dbReference type="PROSITE" id="PS50206"/>
    </source>
</evidence>
<gene>
    <name evidence="9" type="primary">MIH1_7</name>
    <name evidence="9" type="ORF">K7432_009265</name>
</gene>
<dbReference type="Proteomes" id="UP001479436">
    <property type="component" value="Unassembled WGS sequence"/>
</dbReference>